<feature type="signal peptide" evidence="2">
    <location>
        <begin position="1"/>
        <end position="22"/>
    </location>
</feature>
<keyword evidence="2" id="KW-0732">Signal</keyword>
<accession>A0A1C6SFQ5</accession>
<dbReference type="EMBL" id="FMHU01000002">
    <property type="protein sequence ID" value="SCL28267.1"/>
    <property type="molecule type" value="Genomic_DNA"/>
</dbReference>
<sequence length="131" mass="13744">MFQYATVTIFLLGALYPLLAAAAGTGDWAGLADPGLSRYGDPKEWDPLLGGLEESWNPLLWIFGISRLVVMVSGITLLGVVGVVAGVVRLVGGGVGRGRFVALLVGTLLCAAVTVVMLTPYGAQLRTWLLD</sequence>
<protein>
    <submittedName>
        <fullName evidence="3">Uncharacterized protein</fullName>
    </submittedName>
</protein>
<feature type="chain" id="PRO_5038839451" evidence="2">
    <location>
        <begin position="23"/>
        <end position="131"/>
    </location>
</feature>
<evidence type="ECO:0000313" key="3">
    <source>
        <dbReference type="EMBL" id="SCL28267.1"/>
    </source>
</evidence>
<keyword evidence="4" id="KW-1185">Reference proteome</keyword>
<keyword evidence="1" id="KW-0812">Transmembrane</keyword>
<dbReference type="AlphaFoldDB" id="A0A1C6SFQ5"/>
<proteinExistence type="predicted"/>
<evidence type="ECO:0000256" key="1">
    <source>
        <dbReference type="SAM" id="Phobius"/>
    </source>
</evidence>
<reference evidence="4" key="1">
    <citation type="submission" date="2016-06" db="EMBL/GenBank/DDBJ databases">
        <authorList>
            <person name="Varghese N."/>
        </authorList>
    </citation>
    <scope>NUCLEOTIDE SEQUENCE [LARGE SCALE GENOMIC DNA]</scope>
    <source>
        <strain evidence="4">DSM 46123</strain>
    </source>
</reference>
<name>A0A1C6SFQ5_9ACTN</name>
<keyword evidence="1" id="KW-1133">Transmembrane helix</keyword>
<dbReference type="Proteomes" id="UP000198906">
    <property type="component" value="Unassembled WGS sequence"/>
</dbReference>
<organism evidence="3 4">
    <name type="scientific">Micromonospora inyonensis</name>
    <dbReference type="NCBI Taxonomy" id="47866"/>
    <lineage>
        <taxon>Bacteria</taxon>
        <taxon>Bacillati</taxon>
        <taxon>Actinomycetota</taxon>
        <taxon>Actinomycetes</taxon>
        <taxon>Micromonosporales</taxon>
        <taxon>Micromonosporaceae</taxon>
        <taxon>Micromonospora</taxon>
    </lineage>
</organism>
<feature type="transmembrane region" description="Helical" evidence="1">
    <location>
        <begin position="100"/>
        <end position="123"/>
    </location>
</feature>
<feature type="transmembrane region" description="Helical" evidence="1">
    <location>
        <begin position="59"/>
        <end position="88"/>
    </location>
</feature>
<evidence type="ECO:0000256" key="2">
    <source>
        <dbReference type="SAM" id="SignalP"/>
    </source>
</evidence>
<keyword evidence="1" id="KW-0472">Membrane</keyword>
<gene>
    <name evidence="3" type="ORF">GA0074694_5061</name>
</gene>
<evidence type="ECO:0000313" key="4">
    <source>
        <dbReference type="Proteomes" id="UP000198906"/>
    </source>
</evidence>